<sequence>MVVSKELEDGFDLDKIDAEIKIEKIRQTASKLSWEGFHQALRRNLMELEDGFDLDKIDAEIKIEKIRQTASKLSWEGFHQALRRNLMEKRFVFDTEGRIDLLQAISTIKRNLPVDKNAELPVKLKQLSDSLECVLTTQGATTLLKNVDISIEFAHEGDNVTACRIGYFGKPAVACDEAVELIQAGEFGKLRSKIFAVLATIPSG</sequence>
<dbReference type="Proteomes" id="UP000271889">
    <property type="component" value="Unassembled WGS sequence"/>
</dbReference>
<accession>A0A3P7N2W6</accession>
<dbReference type="EMBL" id="UYRV01109612">
    <property type="protein sequence ID" value="VDN25331.1"/>
    <property type="molecule type" value="Genomic_DNA"/>
</dbReference>
<evidence type="ECO:0000313" key="2">
    <source>
        <dbReference type="Proteomes" id="UP000271889"/>
    </source>
</evidence>
<protein>
    <submittedName>
        <fullName evidence="1">Uncharacterized protein</fullName>
    </submittedName>
</protein>
<feature type="non-terminal residue" evidence="1">
    <location>
        <position position="204"/>
    </location>
</feature>
<keyword evidence="2" id="KW-1185">Reference proteome</keyword>
<evidence type="ECO:0000313" key="1">
    <source>
        <dbReference type="EMBL" id="VDN25331.1"/>
    </source>
</evidence>
<gene>
    <name evidence="1" type="ORF">CGOC_LOCUS10076</name>
</gene>
<reference evidence="1 2" key="1">
    <citation type="submission" date="2018-11" db="EMBL/GenBank/DDBJ databases">
        <authorList>
            <consortium name="Pathogen Informatics"/>
        </authorList>
    </citation>
    <scope>NUCLEOTIDE SEQUENCE [LARGE SCALE GENOMIC DNA]</scope>
</reference>
<name>A0A3P7N2W6_CYLGO</name>
<dbReference type="OrthoDB" id="5778006at2759"/>
<proteinExistence type="predicted"/>
<organism evidence="1 2">
    <name type="scientific">Cylicostephanus goldi</name>
    <name type="common">Nematode worm</name>
    <dbReference type="NCBI Taxonomy" id="71465"/>
    <lineage>
        <taxon>Eukaryota</taxon>
        <taxon>Metazoa</taxon>
        <taxon>Ecdysozoa</taxon>
        <taxon>Nematoda</taxon>
        <taxon>Chromadorea</taxon>
        <taxon>Rhabditida</taxon>
        <taxon>Rhabditina</taxon>
        <taxon>Rhabditomorpha</taxon>
        <taxon>Strongyloidea</taxon>
        <taxon>Strongylidae</taxon>
        <taxon>Cylicostephanus</taxon>
    </lineage>
</organism>
<dbReference type="AlphaFoldDB" id="A0A3P7N2W6"/>